<gene>
    <name evidence="2" type="ORF">NDU88_006462</name>
</gene>
<dbReference type="Proteomes" id="UP001066276">
    <property type="component" value="Chromosome 4_2"/>
</dbReference>
<feature type="coiled-coil region" evidence="1">
    <location>
        <begin position="144"/>
        <end position="171"/>
    </location>
</feature>
<dbReference type="AlphaFoldDB" id="A0AAV7SPX9"/>
<comment type="caution">
    <text evidence="2">The sequence shown here is derived from an EMBL/GenBank/DDBJ whole genome shotgun (WGS) entry which is preliminary data.</text>
</comment>
<keyword evidence="1" id="KW-0175">Coiled coil</keyword>
<dbReference type="PANTHER" id="PTHR21301">
    <property type="entry name" value="REVERSE TRANSCRIPTASE"/>
    <property type="match status" value="1"/>
</dbReference>
<organism evidence="2 3">
    <name type="scientific">Pleurodeles waltl</name>
    <name type="common">Iberian ribbed newt</name>
    <dbReference type="NCBI Taxonomy" id="8319"/>
    <lineage>
        <taxon>Eukaryota</taxon>
        <taxon>Metazoa</taxon>
        <taxon>Chordata</taxon>
        <taxon>Craniata</taxon>
        <taxon>Vertebrata</taxon>
        <taxon>Euteleostomi</taxon>
        <taxon>Amphibia</taxon>
        <taxon>Batrachia</taxon>
        <taxon>Caudata</taxon>
        <taxon>Salamandroidea</taxon>
        <taxon>Salamandridae</taxon>
        <taxon>Pleurodelinae</taxon>
        <taxon>Pleurodeles</taxon>
    </lineage>
</organism>
<name>A0AAV7SPX9_PLEWA</name>
<keyword evidence="3" id="KW-1185">Reference proteome</keyword>
<proteinExistence type="predicted"/>
<protein>
    <submittedName>
        <fullName evidence="2">Uncharacterized protein</fullName>
    </submittedName>
</protein>
<evidence type="ECO:0000256" key="1">
    <source>
        <dbReference type="SAM" id="Coils"/>
    </source>
</evidence>
<dbReference type="EMBL" id="JANPWB010000008">
    <property type="protein sequence ID" value="KAJ1166052.1"/>
    <property type="molecule type" value="Genomic_DNA"/>
</dbReference>
<evidence type="ECO:0000313" key="3">
    <source>
        <dbReference type="Proteomes" id="UP001066276"/>
    </source>
</evidence>
<evidence type="ECO:0000313" key="2">
    <source>
        <dbReference type="EMBL" id="KAJ1166052.1"/>
    </source>
</evidence>
<accession>A0AAV7SPX9</accession>
<dbReference type="PANTHER" id="PTHR21301:SF12">
    <property type="match status" value="1"/>
</dbReference>
<reference evidence="2" key="1">
    <citation type="journal article" date="2022" name="bioRxiv">
        <title>Sequencing and chromosome-scale assembly of the giantPleurodeles waltlgenome.</title>
        <authorList>
            <person name="Brown T."/>
            <person name="Elewa A."/>
            <person name="Iarovenko S."/>
            <person name="Subramanian E."/>
            <person name="Araus A.J."/>
            <person name="Petzold A."/>
            <person name="Susuki M."/>
            <person name="Suzuki K.-i.T."/>
            <person name="Hayashi T."/>
            <person name="Toyoda A."/>
            <person name="Oliveira C."/>
            <person name="Osipova E."/>
            <person name="Leigh N.D."/>
            <person name="Simon A."/>
            <person name="Yun M.H."/>
        </authorList>
    </citation>
    <scope>NUCLEOTIDE SEQUENCE</scope>
    <source>
        <strain evidence="2">20211129_DDA</strain>
        <tissue evidence="2">Liver</tissue>
    </source>
</reference>
<sequence>MDIQAESTMTLDKNVARLAAAEALFNAVNNSDLESGNNEGGTKNQRALWNKLWKNSKKEQSKWWEAVTLQKYIDCGRIPRGLRIFIIPTHKNPDPEMVVEWMENNHQCSINMLKILVKYAWKDQSRLSDETETIIKDLKELCTAEVFEKEMEKCNEKLRKTEDALKVKKQQKFLQDLKDYERGQILTFGRKKLKLKKWFETKVKDQDESSNKKPSNLEIGDIGLLHTLCELDENIVAEQDPILNLSQMGIEVDERCPSNFKPKSTFSPSVNCDAINVFEKGVIGCLKTLRYMRRSKYDNLSRKHRKAIESLKNDENIVIKKSDKGENIVILSRDDYLKEGLRQLQDKESYSVVDKNEMLIAKKKVFEKLDEWKESGLIEWEEDQFLKVEFPITAAIYFLPKLHKNAKNPPGRPIVSSMGSLLENVSKYVDHFLRPFVEALPSYIKDTREFLRTINGTGWEKDFLLLSLAVDSLYTCIPPEKGIEAVRHCLRARS</sequence>